<dbReference type="EMBL" id="JAHLQI010000003">
    <property type="protein sequence ID" value="MBU5490465.1"/>
    <property type="molecule type" value="Genomic_DNA"/>
</dbReference>
<gene>
    <name evidence="1" type="ORF">KQI75_07510</name>
</gene>
<proteinExistence type="predicted"/>
<name>A0ABS6EUC1_9FIRM</name>
<organism evidence="1 2">
    <name type="scientific">Butyricicoccus intestinisimiae</name>
    <dbReference type="NCBI Taxonomy" id="2841509"/>
    <lineage>
        <taxon>Bacteria</taxon>
        <taxon>Bacillati</taxon>
        <taxon>Bacillota</taxon>
        <taxon>Clostridia</taxon>
        <taxon>Eubacteriales</taxon>
        <taxon>Butyricicoccaceae</taxon>
        <taxon>Butyricicoccus</taxon>
    </lineage>
</organism>
<sequence length="173" mass="19386">MNKSQKKSWLVSAVLLLALLAVMGYAFGIQPAQQKQQRLESYRTELYSTMQIGMDLCGDRIDRTDAATFSEARDKFRMHQGMLLAQYTMAYDDMSVYDTPNALLLLGEYSGARDIPADYTAYREDSADPTGQFLFLSTSILYDALGSDSQSMEDVLKEIEADERTGKAVAMIK</sequence>
<evidence type="ECO:0000313" key="2">
    <source>
        <dbReference type="Proteomes" id="UP000783588"/>
    </source>
</evidence>
<reference evidence="1 2" key="1">
    <citation type="submission" date="2021-06" db="EMBL/GenBank/DDBJ databases">
        <authorList>
            <person name="Sun Q."/>
            <person name="Li D."/>
        </authorList>
    </citation>
    <scope>NUCLEOTIDE SEQUENCE [LARGE SCALE GENOMIC DNA]</scope>
    <source>
        <strain evidence="1 2">MSJd-7</strain>
    </source>
</reference>
<dbReference type="RefSeq" id="WP_216470120.1">
    <property type="nucleotide sequence ID" value="NZ_JAHLQI010000003.1"/>
</dbReference>
<protein>
    <recommendedName>
        <fullName evidence="3">DUF4825 domain-containing protein</fullName>
    </recommendedName>
</protein>
<accession>A0ABS6EUC1</accession>
<evidence type="ECO:0008006" key="3">
    <source>
        <dbReference type="Google" id="ProtNLM"/>
    </source>
</evidence>
<comment type="caution">
    <text evidence="1">The sequence shown here is derived from an EMBL/GenBank/DDBJ whole genome shotgun (WGS) entry which is preliminary data.</text>
</comment>
<dbReference type="Proteomes" id="UP000783588">
    <property type="component" value="Unassembled WGS sequence"/>
</dbReference>
<evidence type="ECO:0000313" key="1">
    <source>
        <dbReference type="EMBL" id="MBU5490465.1"/>
    </source>
</evidence>
<keyword evidence="2" id="KW-1185">Reference proteome</keyword>